<feature type="domain" description="D-glucuronyl C5-epimerase beta-sandwich" evidence="15">
    <location>
        <begin position="225"/>
        <end position="353"/>
    </location>
</feature>
<evidence type="ECO:0000259" key="14">
    <source>
        <dbReference type="Pfam" id="PF06662"/>
    </source>
</evidence>
<keyword evidence="17" id="KW-1185">Reference proteome</keyword>
<comment type="similarity">
    <text evidence="5">Belongs to the D-glucuronyl C5-epimerase family.</text>
</comment>
<dbReference type="InterPro" id="IPR039721">
    <property type="entry name" value="C5-epimerase"/>
</dbReference>
<evidence type="ECO:0000256" key="7">
    <source>
        <dbReference type="ARBA" id="ARBA00022692"/>
    </source>
</evidence>
<dbReference type="GO" id="GO:0005794">
    <property type="term" value="C:Golgi apparatus"/>
    <property type="evidence" value="ECO:0000318"/>
    <property type="project" value="GO_Central"/>
</dbReference>
<keyword evidence="11" id="KW-0413">Isomerase</keyword>
<keyword evidence="7" id="KW-0812">Transmembrane</keyword>
<dbReference type="HOGENOM" id="CLU_028636_0_0_1"/>
<evidence type="ECO:0000256" key="3">
    <source>
        <dbReference type="ARBA" id="ARBA00004841"/>
    </source>
</evidence>
<dbReference type="OrthoDB" id="5914444at2759"/>
<comment type="catalytic activity">
    <reaction evidence="1">
        <text>[heparosan-N-sulfate](n) = [heparan-N-sulfate](n)</text>
        <dbReference type="Rhea" id="RHEA:20197"/>
        <dbReference type="Rhea" id="RHEA-COMP:9556"/>
        <dbReference type="Rhea" id="RHEA-COMP:9557"/>
        <dbReference type="ChEBI" id="CHEBI:58041"/>
        <dbReference type="ChEBI" id="CHEBI:58287"/>
        <dbReference type="EC" id="5.1.3.17"/>
    </reaction>
</comment>
<dbReference type="eggNOG" id="KOG3760">
    <property type="taxonomic scope" value="Eukaryota"/>
</dbReference>
<evidence type="ECO:0000256" key="1">
    <source>
        <dbReference type="ARBA" id="ARBA00000434"/>
    </source>
</evidence>
<dbReference type="Proteomes" id="UP000009022">
    <property type="component" value="Unassembled WGS sequence"/>
</dbReference>
<dbReference type="Pfam" id="PF06662">
    <property type="entry name" value="C5-epim_C"/>
    <property type="match status" value="1"/>
</dbReference>
<evidence type="ECO:0000256" key="6">
    <source>
        <dbReference type="ARBA" id="ARBA00012087"/>
    </source>
</evidence>
<dbReference type="FunCoup" id="B3S022">
    <property type="interactions" value="1199"/>
</dbReference>
<evidence type="ECO:0000313" key="17">
    <source>
        <dbReference type="Proteomes" id="UP000009022"/>
    </source>
</evidence>
<comment type="subcellular location">
    <subcellularLocation>
        <location evidence="12">Endomembrane system</location>
        <topology evidence="12">Single-pass membrane protein</topology>
    </subcellularLocation>
    <subcellularLocation>
        <location evidence="2">Membrane</location>
        <topology evidence="2">Single-pass type II membrane protein</topology>
    </subcellularLocation>
</comment>
<evidence type="ECO:0000256" key="2">
    <source>
        <dbReference type="ARBA" id="ARBA00004606"/>
    </source>
</evidence>
<dbReference type="RefSeq" id="XP_002113840.1">
    <property type="nucleotide sequence ID" value="XM_002113804.1"/>
</dbReference>
<feature type="compositionally biased region" description="Polar residues" evidence="13">
    <location>
        <begin position="36"/>
        <end position="45"/>
    </location>
</feature>
<dbReference type="CTD" id="6755052"/>
<dbReference type="InterPro" id="IPR059154">
    <property type="entry name" value="Glce_b_sandwich"/>
</dbReference>
<keyword evidence="10" id="KW-0472">Membrane</keyword>
<dbReference type="GO" id="GO:0015012">
    <property type="term" value="P:heparan sulfate proteoglycan biosynthetic process"/>
    <property type="evidence" value="ECO:0000318"/>
    <property type="project" value="GO_Central"/>
</dbReference>
<dbReference type="InterPro" id="IPR010598">
    <property type="entry name" value="C5-epim_C"/>
</dbReference>
<name>B3S022_TRIAD</name>
<evidence type="ECO:0000256" key="5">
    <source>
        <dbReference type="ARBA" id="ARBA00005584"/>
    </source>
</evidence>
<dbReference type="Pfam" id="PF21174">
    <property type="entry name" value="Glce_b_sandwich"/>
    <property type="match status" value="1"/>
</dbReference>
<evidence type="ECO:0000259" key="15">
    <source>
        <dbReference type="Pfam" id="PF21174"/>
    </source>
</evidence>
<accession>B3S022</accession>
<protein>
    <recommendedName>
        <fullName evidence="6">heparosan-N-sulfate-glucuronate 5-epimerase</fullName>
        <ecNumber evidence="6">5.1.3.17</ecNumber>
    </recommendedName>
</protein>
<evidence type="ECO:0000256" key="11">
    <source>
        <dbReference type="ARBA" id="ARBA00023235"/>
    </source>
</evidence>
<dbReference type="GO" id="GO:0047464">
    <property type="term" value="F:heparosan-N-sulfate-glucuronate 5-epimerase activity"/>
    <property type="evidence" value="ECO:0000318"/>
    <property type="project" value="GO_Central"/>
</dbReference>
<proteinExistence type="inferred from homology"/>
<dbReference type="EMBL" id="DS985246">
    <property type="protein sequence ID" value="EDV24314.1"/>
    <property type="molecule type" value="Genomic_DNA"/>
</dbReference>
<evidence type="ECO:0000256" key="8">
    <source>
        <dbReference type="ARBA" id="ARBA00022968"/>
    </source>
</evidence>
<reference evidence="16 17" key="1">
    <citation type="journal article" date="2008" name="Nature">
        <title>The Trichoplax genome and the nature of placozoans.</title>
        <authorList>
            <person name="Srivastava M."/>
            <person name="Begovic E."/>
            <person name="Chapman J."/>
            <person name="Putnam N.H."/>
            <person name="Hellsten U."/>
            <person name="Kawashima T."/>
            <person name="Kuo A."/>
            <person name="Mitros T."/>
            <person name="Salamov A."/>
            <person name="Carpenter M.L."/>
            <person name="Signorovitch A.Y."/>
            <person name="Moreno M.A."/>
            <person name="Kamm K."/>
            <person name="Grimwood J."/>
            <person name="Schmutz J."/>
            <person name="Shapiro H."/>
            <person name="Grigoriev I.V."/>
            <person name="Buss L.W."/>
            <person name="Schierwater B."/>
            <person name="Dellaporta S.L."/>
            <person name="Rokhsar D.S."/>
        </authorList>
    </citation>
    <scope>NUCLEOTIDE SEQUENCE [LARGE SCALE GENOMIC DNA]</scope>
    <source>
        <strain evidence="16 17">Grell-BS-1999</strain>
    </source>
</reference>
<dbReference type="GeneID" id="6755052"/>
<dbReference type="PANTHER" id="PTHR13174:SF3">
    <property type="entry name" value="D-GLUCURONYL C5-EPIMERASE"/>
    <property type="match status" value="1"/>
</dbReference>
<dbReference type="EC" id="5.1.3.17" evidence="6"/>
<dbReference type="UniPathway" id="UPA00862"/>
<evidence type="ECO:0000313" key="16">
    <source>
        <dbReference type="EMBL" id="EDV24314.1"/>
    </source>
</evidence>
<dbReference type="InParanoid" id="B3S022"/>
<evidence type="ECO:0000256" key="9">
    <source>
        <dbReference type="ARBA" id="ARBA00022989"/>
    </source>
</evidence>
<feature type="region of interest" description="Disordered" evidence="13">
    <location>
        <begin position="23"/>
        <end position="45"/>
    </location>
</feature>
<feature type="domain" description="D-glucuronyl C5-epimerase C-terminal" evidence="14">
    <location>
        <begin position="381"/>
        <end position="575"/>
    </location>
</feature>
<dbReference type="PANTHER" id="PTHR13174">
    <property type="entry name" value="D-GLUCURONYL C5-EPIMERASE"/>
    <property type="match status" value="1"/>
</dbReference>
<evidence type="ECO:0000256" key="13">
    <source>
        <dbReference type="SAM" id="MobiDB-lite"/>
    </source>
</evidence>
<dbReference type="KEGG" id="tad:TRIADDRAFT_27335"/>
<keyword evidence="8" id="KW-0735">Signal-anchor</keyword>
<dbReference type="GO" id="GO:0030210">
    <property type="term" value="P:heparin proteoglycan biosynthetic process"/>
    <property type="evidence" value="ECO:0007669"/>
    <property type="project" value="UniProtKB-UniPathway"/>
</dbReference>
<comment type="pathway">
    <text evidence="4">Glycan metabolism; heparan sulfate biosynthesis.</text>
</comment>
<dbReference type="AlphaFoldDB" id="B3S022"/>
<sequence>MLFLLVYIIKWLSDTPIFKENHQQQQAQHSKSSIQVQQRQDQNGANSIQKEYNANQCVNHHQSIKINYFNRQTFQGKNFNGKVFIPAEFLSSQFGWVGESQNLNGEKVWSISKRKARVVDPIGRYNYKGPFTWFNFYKVEKRERVKYIDSVTGVPISTQWSQKGYFYPTQICQFALSHFTRLLLNGTKINQRILFDCKSMDIVSTWKVHQTTSIQCIDAIVDGPNKRVMKFAQSHSSKAMSLNMQSSFKRFIARFEVQFKGSGSISFLVTTKRQQQFTIRYSTAKVGVSFSERSKTVIYGIGTRNVLSRITRDLEIDLCKALLLERRRKGSRKGALSKKAALISVDAVTLQGSGLLGKLSLVDSADKDFFIDAANWLVANQDRSGGWPVSVSHKINKLTLTLKPGWYSAMAQGQAMSTLTRAFHLTKEYKYLRTALLATKPFHIPASEGGVLATVFGTYKFYEEYPTKIPLLVLNGFIYSLFGLYDLKSAVEDVNAHNITSDAAELYRDGIRTLKNLLPLYDAGSDTFYDLRHVVIKAEPIIARSTYHALHISQLLHIDTIEEDPLFARIAKRWMEYMNGGRANHN</sequence>
<feature type="compositionally biased region" description="Low complexity" evidence="13">
    <location>
        <begin position="23"/>
        <end position="35"/>
    </location>
</feature>
<evidence type="ECO:0000256" key="10">
    <source>
        <dbReference type="ARBA" id="ARBA00023136"/>
    </source>
</evidence>
<organism evidence="16 17">
    <name type="scientific">Trichoplax adhaerens</name>
    <name type="common">Trichoplax reptans</name>
    <dbReference type="NCBI Taxonomy" id="10228"/>
    <lineage>
        <taxon>Eukaryota</taxon>
        <taxon>Metazoa</taxon>
        <taxon>Placozoa</taxon>
        <taxon>Uniplacotomia</taxon>
        <taxon>Trichoplacea</taxon>
        <taxon>Trichoplacidae</taxon>
        <taxon>Trichoplax</taxon>
    </lineage>
</organism>
<dbReference type="OMA" id="RGVFMYF"/>
<dbReference type="STRING" id="10228.B3S022"/>
<gene>
    <name evidence="16" type="ORF">TRIADDRAFT_27335</name>
</gene>
<comment type="pathway">
    <text evidence="3">Glycan metabolism; heparin biosynthesis.</text>
</comment>
<keyword evidence="9" id="KW-1133">Transmembrane helix</keyword>
<evidence type="ECO:0000256" key="4">
    <source>
        <dbReference type="ARBA" id="ARBA00005093"/>
    </source>
</evidence>
<evidence type="ECO:0000256" key="12">
    <source>
        <dbReference type="ARBA" id="ARBA00037847"/>
    </source>
</evidence>
<dbReference type="PhylomeDB" id="B3S022"/>